<protein>
    <recommendedName>
        <fullName evidence="3">MBL fold metallo-hydrolase</fullName>
    </recommendedName>
</protein>
<dbReference type="Proteomes" id="UP000825123">
    <property type="component" value="Chromosome"/>
</dbReference>
<dbReference type="EMBL" id="AP024597">
    <property type="protein sequence ID" value="BCU70105.1"/>
    <property type="molecule type" value="Genomic_DNA"/>
</dbReference>
<dbReference type="Gene3D" id="3.60.15.10">
    <property type="entry name" value="Ribonuclease Z/Hydroxyacylglutathione hydrolase-like"/>
    <property type="match status" value="1"/>
</dbReference>
<organism evidence="1 2">
    <name type="scientific">Stygiolobus caldivivus</name>
    <dbReference type="NCBI Taxonomy" id="2824673"/>
    <lineage>
        <taxon>Archaea</taxon>
        <taxon>Thermoproteota</taxon>
        <taxon>Thermoprotei</taxon>
        <taxon>Sulfolobales</taxon>
        <taxon>Sulfolobaceae</taxon>
        <taxon>Stygiolobus</taxon>
    </lineage>
</organism>
<dbReference type="PANTHER" id="PTHR13754:SF18">
    <property type="entry name" value="7,8-DIHYDROPTERIN-6-METHYL-4-(BETA-D-RIBOFURANOSYL)-AMINOBENZENE-5'-PHOSPHATE SYNTHASE"/>
    <property type="match status" value="1"/>
</dbReference>
<name>A0A8D5U5T9_9CREN</name>
<dbReference type="RefSeq" id="WP_225905812.1">
    <property type="nucleotide sequence ID" value="NZ_AP024597.1"/>
</dbReference>
<keyword evidence="2" id="KW-1185">Reference proteome</keyword>
<evidence type="ECO:0008006" key="3">
    <source>
        <dbReference type="Google" id="ProtNLM"/>
    </source>
</evidence>
<reference evidence="1 2" key="1">
    <citation type="submission" date="2021-04" db="EMBL/GenBank/DDBJ databases">
        <title>Complete genome sequence of Stygiolobus sp. KN-1.</title>
        <authorList>
            <person name="Nakamura K."/>
            <person name="Sakai H."/>
            <person name="Kurosawa N."/>
        </authorList>
    </citation>
    <scope>NUCLEOTIDE SEQUENCE [LARGE SCALE GENOMIC DNA]</scope>
    <source>
        <strain evidence="1 2">KN-1</strain>
    </source>
</reference>
<evidence type="ECO:0000313" key="1">
    <source>
        <dbReference type="EMBL" id="BCU70105.1"/>
    </source>
</evidence>
<dbReference type="InterPro" id="IPR036866">
    <property type="entry name" value="RibonucZ/Hydroxyglut_hydro"/>
</dbReference>
<proteinExistence type="predicted"/>
<dbReference type="InterPro" id="IPR052926">
    <property type="entry name" value="Metallo-beta-lactamase_dom"/>
</dbReference>
<dbReference type="AlphaFoldDB" id="A0A8D5U5T9"/>
<dbReference type="GO" id="GO:0016740">
    <property type="term" value="F:transferase activity"/>
    <property type="evidence" value="ECO:0007669"/>
    <property type="project" value="TreeGrafter"/>
</dbReference>
<evidence type="ECO:0000313" key="2">
    <source>
        <dbReference type="Proteomes" id="UP000825123"/>
    </source>
</evidence>
<dbReference type="KEGG" id="csty:KN1_14020"/>
<accession>A0A8D5U5T9</accession>
<dbReference type="CDD" id="cd07713">
    <property type="entry name" value="DHPS-like_MBL-fold"/>
    <property type="match status" value="1"/>
</dbReference>
<dbReference type="PANTHER" id="PTHR13754">
    <property type="entry name" value="METALLO-BETA-LACTAMASE SUPERFAMILY PROTEIN"/>
    <property type="match status" value="1"/>
</dbReference>
<sequence>MRELLRGKVVIAHPDIFEKKFLNWRGRIEYIGLPLSREEMESDFKLVLTREPIEFTKGVVFAGEVKGYGFPRYNKGLLKAKDDKVVDDELLDDAPLYINTDKGLVIVTGCGHSGVLNIVRHSKEVTKEEKIHAIIGGLHLLSSPKEHVAQVLKELEGVADKIGPAHCSGFQVRLSEKYIDAGVGRVFEV</sequence>
<gene>
    <name evidence="1" type="ORF">KN1_14020</name>
</gene>
<dbReference type="GeneID" id="66163121"/>
<dbReference type="InterPro" id="IPR041712">
    <property type="entry name" value="DHPS-like_MBL-fold"/>
</dbReference>